<dbReference type="Proteomes" id="UP000051952">
    <property type="component" value="Unassembled WGS sequence"/>
</dbReference>
<gene>
    <name evidence="2" type="ORF">BSAL_84445</name>
</gene>
<name>A0A0S4J473_BODSA</name>
<evidence type="ECO:0000313" key="3">
    <source>
        <dbReference type="Proteomes" id="UP000051952"/>
    </source>
</evidence>
<sequence length="616" mass="65450">MLQNGGVTVNTTALIMVMSTNATTTVATSFYVDLAQTLFLGGGGSQVACVNLSVTIMDNCTVSYEERLAALAAPKTDLLSFLAFGCIILNSSFVVVGAHLIATSGAAEAATNFGSLITTVGVTTLSHCTVNFRDVRTAGTGIGKLLVAKYRTLSLTDNTLMIFDDVQLNAQTYSFAAEGGHHHYGVEVVNTSTFPSVGIEVSPFQETVPPSAAPNSFIRCNATICVSQSSFKGFTSLVMPNSFTKLSASATRGGAEGFLLQLGCNVWNGTGMSLTDVVPPTTPATTLLRFVTFPASRYNNTITCNDPDTRPTTDPQMFPNAGTVFPTAITTVIAIAGLVSGLSGGTLDAPVLVVMGVSSCAPSSLRESTSSAQFLISPFYPFGDFAMVLGNLAVFVVLHLLHRVGVWWYRRQQLPNTMNSLFSQHEDHVSKSSSTRVSLRPEVALKFPNHSLLVAMLAAPGVVHGGVHGLFSGEVTGTVAGVAAIGIVAGGGYWRVRAGRSRVASKMMFLLYRNSIRKAFVAPWLLPLGQWGPPALRATHGRLRGPCVLDLSGFQPTLSVSVSLSLRWQAFLFQHLSALVFGAPCVSLTSLQRSLLLWCVHLEHLYPISFSSAAYR</sequence>
<keyword evidence="3" id="KW-1185">Reference proteome</keyword>
<dbReference type="AlphaFoldDB" id="A0A0S4J473"/>
<evidence type="ECO:0000313" key="2">
    <source>
        <dbReference type="EMBL" id="CUG74470.1"/>
    </source>
</evidence>
<protein>
    <submittedName>
        <fullName evidence="2">GPI-anchored surface protein, putative</fullName>
    </submittedName>
</protein>
<dbReference type="EMBL" id="CYKH01000975">
    <property type="protein sequence ID" value="CUG74470.1"/>
    <property type="molecule type" value="Genomic_DNA"/>
</dbReference>
<organism evidence="2 3">
    <name type="scientific">Bodo saltans</name>
    <name type="common">Flagellated protozoan</name>
    <dbReference type="NCBI Taxonomy" id="75058"/>
    <lineage>
        <taxon>Eukaryota</taxon>
        <taxon>Discoba</taxon>
        <taxon>Euglenozoa</taxon>
        <taxon>Kinetoplastea</taxon>
        <taxon>Metakinetoplastina</taxon>
        <taxon>Eubodonida</taxon>
        <taxon>Bodonidae</taxon>
        <taxon>Bodo</taxon>
    </lineage>
</organism>
<reference evidence="3" key="1">
    <citation type="submission" date="2015-09" db="EMBL/GenBank/DDBJ databases">
        <authorList>
            <consortium name="Pathogen Informatics"/>
        </authorList>
    </citation>
    <scope>NUCLEOTIDE SEQUENCE [LARGE SCALE GENOMIC DNA]</scope>
    <source>
        <strain evidence="3">Lake Konstanz</strain>
    </source>
</reference>
<keyword evidence="1" id="KW-0812">Transmembrane</keyword>
<keyword evidence="1" id="KW-0472">Membrane</keyword>
<accession>A0A0S4J473</accession>
<proteinExistence type="predicted"/>
<feature type="transmembrane region" description="Helical" evidence="1">
    <location>
        <begin position="452"/>
        <end position="471"/>
    </location>
</feature>
<feature type="transmembrane region" description="Helical" evidence="1">
    <location>
        <begin position="379"/>
        <end position="401"/>
    </location>
</feature>
<feature type="transmembrane region" description="Helical" evidence="1">
    <location>
        <begin position="477"/>
        <end position="496"/>
    </location>
</feature>
<keyword evidence="1" id="KW-1133">Transmembrane helix</keyword>
<evidence type="ECO:0000256" key="1">
    <source>
        <dbReference type="SAM" id="Phobius"/>
    </source>
</evidence>
<dbReference type="VEuPathDB" id="TriTrypDB:BSAL_84445"/>